<dbReference type="Proteomes" id="UP000272025">
    <property type="component" value="Unassembled WGS sequence"/>
</dbReference>
<dbReference type="RefSeq" id="XP_028470194.1">
    <property type="nucleotide sequence ID" value="XM_028609425.1"/>
</dbReference>
<keyword evidence="4" id="KW-1185">Reference proteome</keyword>
<dbReference type="InterPro" id="IPR051783">
    <property type="entry name" value="NAD(P)-dependent_oxidoreduct"/>
</dbReference>
<accession>A0A3N2Q6U8</accession>
<dbReference type="InterPro" id="IPR001509">
    <property type="entry name" value="Epimerase_deHydtase"/>
</dbReference>
<dbReference type="OrthoDB" id="2735536at2759"/>
<feature type="region of interest" description="Disordered" evidence="1">
    <location>
        <begin position="131"/>
        <end position="151"/>
    </location>
</feature>
<organism evidence="3 4">
    <name type="scientific">Sodiomyces alkalinus (strain CBS 110278 / VKM F-3762 / F11)</name>
    <name type="common">Alkaliphilic filamentous fungus</name>
    <dbReference type="NCBI Taxonomy" id="1314773"/>
    <lineage>
        <taxon>Eukaryota</taxon>
        <taxon>Fungi</taxon>
        <taxon>Dikarya</taxon>
        <taxon>Ascomycota</taxon>
        <taxon>Pezizomycotina</taxon>
        <taxon>Sordariomycetes</taxon>
        <taxon>Hypocreomycetidae</taxon>
        <taxon>Glomerellales</taxon>
        <taxon>Plectosphaerellaceae</taxon>
        <taxon>Sodiomyces</taxon>
    </lineage>
</organism>
<dbReference type="EMBL" id="ML119051">
    <property type="protein sequence ID" value="ROT42388.1"/>
    <property type="molecule type" value="Genomic_DNA"/>
</dbReference>
<name>A0A3N2Q6U8_SODAK</name>
<dbReference type="STRING" id="1314773.A0A3N2Q6U8"/>
<dbReference type="InterPro" id="IPR036291">
    <property type="entry name" value="NAD(P)-bd_dom_sf"/>
</dbReference>
<proteinExistence type="predicted"/>
<evidence type="ECO:0000259" key="2">
    <source>
        <dbReference type="Pfam" id="PF01370"/>
    </source>
</evidence>
<dbReference type="AlphaFoldDB" id="A0A3N2Q6U8"/>
<dbReference type="GeneID" id="39577903"/>
<dbReference type="PANTHER" id="PTHR48079">
    <property type="entry name" value="PROTEIN YEEZ"/>
    <property type="match status" value="1"/>
</dbReference>
<evidence type="ECO:0000256" key="1">
    <source>
        <dbReference type="SAM" id="MobiDB-lite"/>
    </source>
</evidence>
<evidence type="ECO:0000313" key="4">
    <source>
        <dbReference type="Proteomes" id="UP000272025"/>
    </source>
</evidence>
<sequence length="350" mass="38052">MARSVLVTGANGYIGNAVARAFVRAGWITYGLIRSPASASALAGEEIIPVVGAIDDPSSHEIILANLPVPLDAIVSTTEVTFNYLPHYTNLVTLVRTLAQPTVSSGAPKPLLLFTSGCKDYGVGPHIHGAPDLVPHTEESPRNPPPPLAGRAENAARIFDHEDLLAPVLLRPTNVYGRSSSFYAGFFQVASQVAAAGTENSGLIVPADPNYVLHALHVDDCADAYVALAEHPRRDEVAGQVFNVSAHRYETVDQVVRALVQEYGIKGGLKYVRPDEIKPEHNPWPPFLIDFPQWTGSDKLRRVTGWRDRRTLFSEALHVYRLAYEAATANDLTAKMQDRVASVFKGFKAN</sequence>
<dbReference type="SUPFAM" id="SSF51735">
    <property type="entry name" value="NAD(P)-binding Rossmann-fold domains"/>
    <property type="match status" value="1"/>
</dbReference>
<protein>
    <submittedName>
        <fullName evidence="3">NAD dependent epimerase/dehydratase</fullName>
    </submittedName>
</protein>
<dbReference type="PANTHER" id="PTHR48079:SF3">
    <property type="entry name" value="NAD-DEPENDENT EPIMERASE_DEHYDRATASE DOMAIN-CONTAINING PROTEIN"/>
    <property type="match status" value="1"/>
</dbReference>
<dbReference type="GO" id="GO:0004029">
    <property type="term" value="F:aldehyde dehydrogenase (NAD+) activity"/>
    <property type="evidence" value="ECO:0007669"/>
    <property type="project" value="TreeGrafter"/>
</dbReference>
<evidence type="ECO:0000313" key="3">
    <source>
        <dbReference type="EMBL" id="ROT42388.1"/>
    </source>
</evidence>
<dbReference type="GO" id="GO:0005737">
    <property type="term" value="C:cytoplasm"/>
    <property type="evidence" value="ECO:0007669"/>
    <property type="project" value="TreeGrafter"/>
</dbReference>
<dbReference type="Gene3D" id="3.40.50.720">
    <property type="entry name" value="NAD(P)-binding Rossmann-like Domain"/>
    <property type="match status" value="1"/>
</dbReference>
<feature type="domain" description="NAD-dependent epimerase/dehydratase" evidence="2">
    <location>
        <begin position="5"/>
        <end position="244"/>
    </location>
</feature>
<dbReference type="Pfam" id="PF01370">
    <property type="entry name" value="Epimerase"/>
    <property type="match status" value="1"/>
</dbReference>
<reference evidence="3 4" key="1">
    <citation type="journal article" date="2018" name="Mol. Ecol.">
        <title>The obligate alkalophilic soda-lake fungus Sodiomyces alkalinus has shifted to a protein diet.</title>
        <authorList>
            <person name="Grum-Grzhimaylo A.A."/>
            <person name="Falkoski D.L."/>
            <person name="van den Heuvel J."/>
            <person name="Valero-Jimenez C.A."/>
            <person name="Min B."/>
            <person name="Choi I.G."/>
            <person name="Lipzen A."/>
            <person name="Daum C.G."/>
            <person name="Aanen D.K."/>
            <person name="Tsang A."/>
            <person name="Henrissat B."/>
            <person name="Bilanenko E.N."/>
            <person name="de Vries R.P."/>
            <person name="van Kan J.A.L."/>
            <person name="Grigoriev I.V."/>
            <person name="Debets A.J.M."/>
        </authorList>
    </citation>
    <scope>NUCLEOTIDE SEQUENCE [LARGE SCALE GENOMIC DNA]</scope>
    <source>
        <strain evidence="3 4">F11</strain>
    </source>
</reference>
<gene>
    <name evidence="3" type="ORF">SODALDRAFT_319080</name>
</gene>